<protein>
    <submittedName>
        <fullName evidence="1">Uncharacterized protein</fullName>
    </submittedName>
</protein>
<sequence>MDNFITPGDAALSFEHDSPYSSVTSTESATFPFLPPTTAAAATTSEDEMRELMDADTKLECQGGRVREVVLSLRDIYTIQLVFFVHEIKTLDRILV</sequence>
<keyword evidence="2" id="KW-1185">Reference proteome</keyword>
<evidence type="ECO:0000313" key="2">
    <source>
        <dbReference type="Proteomes" id="UP001498398"/>
    </source>
</evidence>
<comment type="caution">
    <text evidence="1">The sequence shown here is derived from an EMBL/GenBank/DDBJ whole genome shotgun (WGS) entry which is preliminary data.</text>
</comment>
<accession>A0ABR1INL7</accession>
<dbReference type="EMBL" id="JBANRG010000111">
    <property type="protein sequence ID" value="KAK7435123.1"/>
    <property type="molecule type" value="Genomic_DNA"/>
</dbReference>
<reference evidence="1 2" key="1">
    <citation type="submission" date="2024-01" db="EMBL/GenBank/DDBJ databases">
        <title>A draft genome for the cacao thread blight pathogen Marasmiellus scandens.</title>
        <authorList>
            <person name="Baruah I.K."/>
            <person name="Leung J."/>
            <person name="Bukari Y."/>
            <person name="Amoako-Attah I."/>
            <person name="Meinhardt L.W."/>
            <person name="Bailey B.A."/>
            <person name="Cohen S.P."/>
        </authorList>
    </citation>
    <scope>NUCLEOTIDE SEQUENCE [LARGE SCALE GENOMIC DNA]</scope>
    <source>
        <strain evidence="1 2">GH-19</strain>
    </source>
</reference>
<gene>
    <name evidence="1" type="ORF">VKT23_019816</name>
</gene>
<name>A0ABR1INL7_9AGAR</name>
<organism evidence="1 2">
    <name type="scientific">Marasmiellus scandens</name>
    <dbReference type="NCBI Taxonomy" id="2682957"/>
    <lineage>
        <taxon>Eukaryota</taxon>
        <taxon>Fungi</taxon>
        <taxon>Dikarya</taxon>
        <taxon>Basidiomycota</taxon>
        <taxon>Agaricomycotina</taxon>
        <taxon>Agaricomycetes</taxon>
        <taxon>Agaricomycetidae</taxon>
        <taxon>Agaricales</taxon>
        <taxon>Marasmiineae</taxon>
        <taxon>Omphalotaceae</taxon>
        <taxon>Marasmiellus</taxon>
    </lineage>
</organism>
<proteinExistence type="predicted"/>
<dbReference type="Proteomes" id="UP001498398">
    <property type="component" value="Unassembled WGS sequence"/>
</dbReference>
<evidence type="ECO:0000313" key="1">
    <source>
        <dbReference type="EMBL" id="KAK7435123.1"/>
    </source>
</evidence>